<dbReference type="Proteomes" id="UP000529637">
    <property type="component" value="Unassembled WGS sequence"/>
</dbReference>
<accession>A0A7Y6NM31</accession>
<comment type="caution">
    <text evidence="4">The sequence shown here is derived from an EMBL/GenBank/DDBJ whole genome shotgun (WGS) entry which is preliminary data.</text>
</comment>
<dbReference type="SUPFAM" id="SSF57716">
    <property type="entry name" value="Glucocorticoid receptor-like (DNA-binding domain)"/>
    <property type="match status" value="1"/>
</dbReference>
<name>A0A7Y6NM31_9BURK</name>
<evidence type="ECO:0000313" key="5">
    <source>
        <dbReference type="Proteomes" id="UP000529637"/>
    </source>
</evidence>
<feature type="binding site" evidence="3">
    <location>
        <position position="36"/>
    </location>
    <ligand>
        <name>Zn(2+)</name>
        <dbReference type="ChEBI" id="CHEBI:29105"/>
    </ligand>
</feature>
<sequence>MSEERIAPAPTARIVRCPTCGGRSAYAPSNPFRPFCSERCRNNDLGAWAAEEYRVPAAPPREDDDPGFAG</sequence>
<gene>
    <name evidence="3" type="primary">yacG</name>
    <name evidence="4" type="ORF">HQN59_07805</name>
</gene>
<dbReference type="GO" id="GO:0006355">
    <property type="term" value="P:regulation of DNA-templated transcription"/>
    <property type="evidence" value="ECO:0007669"/>
    <property type="project" value="InterPro"/>
</dbReference>
<dbReference type="EMBL" id="JABWMJ010000003">
    <property type="protein sequence ID" value="NUZ05667.1"/>
    <property type="molecule type" value="Genomic_DNA"/>
</dbReference>
<comment type="cofactor">
    <cofactor evidence="3">
        <name>Zn(2+)</name>
        <dbReference type="ChEBI" id="CHEBI:29105"/>
    </cofactor>
    <text evidence="3">Binds 1 zinc ion.</text>
</comment>
<feature type="binding site" evidence="3">
    <location>
        <position position="40"/>
    </location>
    <ligand>
        <name>Zn(2+)</name>
        <dbReference type="ChEBI" id="CHEBI:29105"/>
    </ligand>
</feature>
<feature type="binding site" evidence="3">
    <location>
        <position position="17"/>
    </location>
    <ligand>
        <name>Zn(2+)</name>
        <dbReference type="ChEBI" id="CHEBI:29105"/>
    </ligand>
</feature>
<comment type="function">
    <text evidence="3">Inhibits all the catalytic activities of DNA gyrase by preventing its interaction with DNA. Acts by binding directly to the C-terminal domain of GyrB, which probably disrupts DNA binding by the gyrase.</text>
</comment>
<dbReference type="Pfam" id="PF03884">
    <property type="entry name" value="YacG"/>
    <property type="match status" value="1"/>
</dbReference>
<dbReference type="GO" id="GO:0008270">
    <property type="term" value="F:zinc ion binding"/>
    <property type="evidence" value="ECO:0007669"/>
    <property type="project" value="UniProtKB-UniRule"/>
</dbReference>
<dbReference type="PANTHER" id="PTHR36150:SF1">
    <property type="entry name" value="DNA GYRASE INHIBITOR YACG"/>
    <property type="match status" value="1"/>
</dbReference>
<dbReference type="PANTHER" id="PTHR36150">
    <property type="entry name" value="DNA GYRASE INHIBITOR YACG"/>
    <property type="match status" value="1"/>
</dbReference>
<dbReference type="GO" id="GO:0008657">
    <property type="term" value="F:DNA topoisomerase type II (double strand cut, ATP-hydrolyzing) inhibitor activity"/>
    <property type="evidence" value="ECO:0007669"/>
    <property type="project" value="UniProtKB-UniRule"/>
</dbReference>
<reference evidence="4 5" key="1">
    <citation type="submission" date="2020-06" db="EMBL/GenBank/DDBJ databases">
        <title>Schlegella sp. ID0723 isolated from air conditioner.</title>
        <authorList>
            <person name="Kim D.Y."/>
            <person name="Kim D.-U."/>
        </authorList>
    </citation>
    <scope>NUCLEOTIDE SEQUENCE [LARGE SCALE GENOMIC DNA]</scope>
    <source>
        <strain evidence="4 5">ID0723</strain>
    </source>
</reference>
<keyword evidence="5" id="KW-1185">Reference proteome</keyword>
<dbReference type="InterPro" id="IPR005584">
    <property type="entry name" value="DNA_gyrase_inhibitor_YacG"/>
</dbReference>
<dbReference type="HAMAP" id="MF_00649">
    <property type="entry name" value="DNA_gyrase_inhibitor_YacG"/>
    <property type="match status" value="1"/>
</dbReference>
<dbReference type="RefSeq" id="WP_176067843.1">
    <property type="nucleotide sequence ID" value="NZ_JABWMJ010000003.1"/>
</dbReference>
<keyword evidence="2 3" id="KW-0862">Zinc</keyword>
<proteinExistence type="inferred from homology"/>
<dbReference type="Gene3D" id="3.30.50.10">
    <property type="entry name" value="Erythroid Transcription Factor GATA-1, subunit A"/>
    <property type="match status" value="1"/>
</dbReference>
<evidence type="ECO:0000256" key="1">
    <source>
        <dbReference type="ARBA" id="ARBA00022723"/>
    </source>
</evidence>
<evidence type="ECO:0000313" key="4">
    <source>
        <dbReference type="EMBL" id="NUZ05667.1"/>
    </source>
</evidence>
<organism evidence="4 5">
    <name type="scientific">Piscinibacter koreensis</name>
    <dbReference type="NCBI Taxonomy" id="2742824"/>
    <lineage>
        <taxon>Bacteria</taxon>
        <taxon>Pseudomonadati</taxon>
        <taxon>Pseudomonadota</taxon>
        <taxon>Betaproteobacteria</taxon>
        <taxon>Burkholderiales</taxon>
        <taxon>Sphaerotilaceae</taxon>
        <taxon>Piscinibacter</taxon>
    </lineage>
</organism>
<dbReference type="AlphaFoldDB" id="A0A7Y6NM31"/>
<keyword evidence="1 3" id="KW-0479">Metal-binding</keyword>
<evidence type="ECO:0000256" key="2">
    <source>
        <dbReference type="ARBA" id="ARBA00022833"/>
    </source>
</evidence>
<feature type="binding site" evidence="3">
    <location>
        <position position="20"/>
    </location>
    <ligand>
        <name>Zn(2+)</name>
        <dbReference type="ChEBI" id="CHEBI:29105"/>
    </ligand>
</feature>
<comment type="similarity">
    <text evidence="3">Belongs to the DNA gyrase inhibitor YacG family.</text>
</comment>
<evidence type="ECO:0000256" key="3">
    <source>
        <dbReference type="HAMAP-Rule" id="MF_00649"/>
    </source>
</evidence>
<dbReference type="InterPro" id="IPR013088">
    <property type="entry name" value="Znf_NHR/GATA"/>
</dbReference>
<protein>
    <recommendedName>
        <fullName evidence="3">DNA gyrase inhibitor YacG</fullName>
    </recommendedName>
</protein>
<comment type="subunit">
    <text evidence="3">Interacts with GyrB.</text>
</comment>